<keyword evidence="1" id="KW-0732">Signal</keyword>
<dbReference type="Proteomes" id="UP000006671">
    <property type="component" value="Unassembled WGS sequence"/>
</dbReference>
<keyword evidence="3" id="KW-1185">Reference proteome</keyword>
<dbReference type="AlphaFoldDB" id="D2V8V3"/>
<feature type="signal peptide" evidence="1">
    <location>
        <begin position="1"/>
        <end position="27"/>
    </location>
</feature>
<dbReference type="EMBL" id="GG738857">
    <property type="protein sequence ID" value="EFC46864.1"/>
    <property type="molecule type" value="Genomic_DNA"/>
</dbReference>
<dbReference type="KEGG" id="ngr:NAEGRDRAFT_65294"/>
<sequence>MHSFTINMKLSILLAITLLITTTFITAQLPFSFLEVCPHETKDNFIPILDTPCSQDFHISVAPLTRVNVTSLPIKGSCGESYYHVDAFGVSGYLSVKYACNAYDRIYRSGDVVKSCNNGGASLFSSAAVQVSQGLLSAGQVALVLSEPIYVSAKDDYSYRVLVDQKVYYVMRNQVCALSFAN</sequence>
<dbReference type="RefSeq" id="XP_002679608.1">
    <property type="nucleotide sequence ID" value="XM_002679562.1"/>
</dbReference>
<reference evidence="2 3" key="1">
    <citation type="journal article" date="2010" name="Cell">
        <title>The genome of Naegleria gruberi illuminates early eukaryotic versatility.</title>
        <authorList>
            <person name="Fritz-Laylin L.K."/>
            <person name="Prochnik S.E."/>
            <person name="Ginger M.L."/>
            <person name="Dacks J.B."/>
            <person name="Carpenter M.L."/>
            <person name="Field M.C."/>
            <person name="Kuo A."/>
            <person name="Paredez A."/>
            <person name="Chapman J."/>
            <person name="Pham J."/>
            <person name="Shu S."/>
            <person name="Neupane R."/>
            <person name="Cipriano M."/>
            <person name="Mancuso J."/>
            <person name="Tu H."/>
            <person name="Salamov A."/>
            <person name="Lindquist E."/>
            <person name="Shapiro H."/>
            <person name="Lucas S."/>
            <person name="Grigoriev I.V."/>
            <person name="Cande W.Z."/>
            <person name="Fulton C."/>
            <person name="Rokhsar D.S."/>
            <person name="Dawson S.C."/>
        </authorList>
    </citation>
    <scope>NUCLEOTIDE SEQUENCE [LARGE SCALE GENOMIC DNA]</scope>
    <source>
        <strain evidence="2 3">NEG-M</strain>
    </source>
</reference>
<organism evidence="3">
    <name type="scientific">Naegleria gruberi</name>
    <name type="common">Amoeba</name>
    <dbReference type="NCBI Taxonomy" id="5762"/>
    <lineage>
        <taxon>Eukaryota</taxon>
        <taxon>Discoba</taxon>
        <taxon>Heterolobosea</taxon>
        <taxon>Tetramitia</taxon>
        <taxon>Eutetramitia</taxon>
        <taxon>Vahlkampfiidae</taxon>
        <taxon>Naegleria</taxon>
    </lineage>
</organism>
<accession>D2V8V3</accession>
<name>D2V8V3_NAEGR</name>
<gene>
    <name evidence="2" type="ORF">NAEGRDRAFT_65294</name>
</gene>
<evidence type="ECO:0000256" key="1">
    <source>
        <dbReference type="SAM" id="SignalP"/>
    </source>
</evidence>
<dbReference type="GeneID" id="8859738"/>
<evidence type="ECO:0000313" key="3">
    <source>
        <dbReference type="Proteomes" id="UP000006671"/>
    </source>
</evidence>
<proteinExistence type="predicted"/>
<evidence type="ECO:0000313" key="2">
    <source>
        <dbReference type="EMBL" id="EFC46864.1"/>
    </source>
</evidence>
<dbReference type="InParanoid" id="D2V8V3"/>
<feature type="chain" id="PRO_5003037928" evidence="1">
    <location>
        <begin position="28"/>
        <end position="182"/>
    </location>
</feature>
<protein>
    <submittedName>
        <fullName evidence="2">Predicted protein</fullName>
    </submittedName>
</protein>
<dbReference type="VEuPathDB" id="AmoebaDB:NAEGRDRAFT_65294"/>